<feature type="compositionally biased region" description="Polar residues" evidence="1">
    <location>
        <begin position="122"/>
        <end position="143"/>
    </location>
</feature>
<feature type="compositionally biased region" description="Polar residues" evidence="1">
    <location>
        <begin position="198"/>
        <end position="209"/>
    </location>
</feature>
<feature type="compositionally biased region" description="Basic and acidic residues" evidence="1">
    <location>
        <begin position="63"/>
        <end position="78"/>
    </location>
</feature>
<sequence>MSYITRFFARPTQLPSTSLDDMKDEPRDMSIWSRERPYSSSQHVLGKGYAQPSPPPLPALVTDSREQDKHVGLFDSPEHPLSASTQWEDTEESAGTTPRQSYWTCGSPPVRDEQPRPVLRIDTQSTPRTGLTTLDQNPFSPKSASCDRGVGLSTMNGNSGHASAASRTSEEEPRSRFSAWTSTTSGTPKTIRGKRLTRQSASTVPASGISPSSAVVDLVYQFSSPVRRELDTAGPEQNRLALPGWRPRSSVYSQATIFLGDGTSFQMPPSPVPPIPKIAPHWIADPRYVTSPQDGPTAGKTGNQTWISSPQTHQTFTSEHEYSIHQSSENDAEGARSKPCNLKIDTSKTRPPSDGYWVQGILTAHLLTPSPGQQVRSINGQHSLMTPKVADQKFSFTQSFWSPLSTKDETLGNDSRSQGEEIIMFGLEEDTNQRHSLRSAPALSRSLIAHHTPSIIDQADAVPIHRQLASSARSDPDTPRQSSPSSPITPRTVWSGFVNDRKDSRPTFASRSFLKEKVDSDTTNAFHLASKDLPANSSKKQSETLPRRGTASPSRNSVYQEYLSPQPPPYTSKAPSSRGSSKIMPHEEQNNCHQTPRTIPWPSFGGSHDSPSEESIPRTPDEEDVKFYASITGWNKPPGTVAAKAACVATERSVDRKSFPKPPTSDRRRLIKRRNLIRWFIFSAFLICIMIILAVVLATTLHTKHPSSPPISFWVNGTGFPPMPTGTLTVAQPSAAVENAGCVNPSTIWSCALPKEQQAAISPNAPDQPNFRFDIRYLNSSSNNNASDVSWIPTPAAPSLEDQIFLGNTTDGITTSLYEGEETPFYITFMSTLQTSSSSSASLIKRSQSTNPSSASSATATSSRSISSAIPAPDVDADGDPAPANLLPYPVSQPLRLYNRGLPTEHYGFYNYFDRSIFLSSIDGVSSADLDGGSPQDQATLRCTWAQTRFLVQIWTRRGNATALLPTPVSAISSSSSVSPSVKQSSSAAASATASALNSTTFSRPGTFPYPVTITLDRHGGNDAEKMIYCYGINSTTRAIVPSDNFYQVEDRGFGGTLVNPASLESSNETANSVASRSMIAVRDTQYGGIDGGTGGCSCQWQNFLAQS</sequence>
<feature type="compositionally biased region" description="Polar residues" evidence="1">
    <location>
        <begin position="469"/>
        <end position="489"/>
    </location>
</feature>
<dbReference type="AlphaFoldDB" id="A0A165HM00"/>
<evidence type="ECO:0000256" key="1">
    <source>
        <dbReference type="SAM" id="MobiDB-lite"/>
    </source>
</evidence>
<keyword evidence="2" id="KW-0812">Transmembrane</keyword>
<evidence type="ECO:0000313" key="4">
    <source>
        <dbReference type="Proteomes" id="UP000076632"/>
    </source>
</evidence>
<evidence type="ECO:0000313" key="3">
    <source>
        <dbReference type="EMBL" id="KZF23716.1"/>
    </source>
</evidence>
<keyword evidence="4" id="KW-1185">Reference proteome</keyword>
<feature type="compositionally biased region" description="Polar residues" evidence="1">
    <location>
        <begin position="82"/>
        <end position="104"/>
    </location>
</feature>
<feature type="region of interest" description="Disordered" evidence="1">
    <location>
        <begin position="469"/>
        <end position="501"/>
    </location>
</feature>
<feature type="transmembrane region" description="Helical" evidence="2">
    <location>
        <begin position="676"/>
        <end position="698"/>
    </location>
</feature>
<feature type="compositionally biased region" description="Basic and acidic residues" evidence="1">
    <location>
        <begin position="20"/>
        <end position="37"/>
    </location>
</feature>
<protein>
    <recommendedName>
        <fullName evidence="5">Glycoprotease family protein</fullName>
    </recommendedName>
</protein>
<dbReference type="InParanoid" id="A0A165HM00"/>
<proteinExistence type="predicted"/>
<dbReference type="EMBL" id="KV407457">
    <property type="protein sequence ID" value="KZF23716.1"/>
    <property type="molecule type" value="Genomic_DNA"/>
</dbReference>
<feature type="compositionally biased region" description="Polar residues" evidence="1">
    <location>
        <begin position="153"/>
        <end position="167"/>
    </location>
</feature>
<evidence type="ECO:0008006" key="5">
    <source>
        <dbReference type="Google" id="ProtNLM"/>
    </source>
</evidence>
<feature type="region of interest" description="Disordered" evidence="1">
    <location>
        <begin position="843"/>
        <end position="884"/>
    </location>
</feature>
<keyword evidence="2" id="KW-0472">Membrane</keyword>
<feature type="region of interest" description="Disordered" evidence="1">
    <location>
        <begin position="527"/>
        <end position="620"/>
    </location>
</feature>
<gene>
    <name evidence="3" type="ORF">L228DRAFT_122781</name>
</gene>
<dbReference type="OrthoDB" id="10259622at2759"/>
<keyword evidence="2" id="KW-1133">Transmembrane helix</keyword>
<dbReference type="GeneID" id="28894152"/>
<dbReference type="RefSeq" id="XP_018189271.1">
    <property type="nucleotide sequence ID" value="XM_018329015.1"/>
</dbReference>
<accession>A0A165HM00</accession>
<evidence type="ECO:0000256" key="2">
    <source>
        <dbReference type="SAM" id="Phobius"/>
    </source>
</evidence>
<feature type="compositionally biased region" description="Polar residues" evidence="1">
    <location>
        <begin position="178"/>
        <end position="188"/>
    </location>
</feature>
<name>A0A165HM00_XYLHT</name>
<feature type="region of interest" description="Disordered" evidence="1">
    <location>
        <begin position="1"/>
        <end position="209"/>
    </location>
</feature>
<organism evidence="3 4">
    <name type="scientific">Xylona heveae (strain CBS 132557 / TC161)</name>
    <dbReference type="NCBI Taxonomy" id="1328760"/>
    <lineage>
        <taxon>Eukaryota</taxon>
        <taxon>Fungi</taxon>
        <taxon>Dikarya</taxon>
        <taxon>Ascomycota</taxon>
        <taxon>Pezizomycotina</taxon>
        <taxon>Xylonomycetes</taxon>
        <taxon>Xylonales</taxon>
        <taxon>Xylonaceae</taxon>
        <taxon>Xylona</taxon>
    </lineage>
</organism>
<dbReference type="Proteomes" id="UP000076632">
    <property type="component" value="Unassembled WGS sequence"/>
</dbReference>
<dbReference type="STRING" id="1328760.A0A165HM00"/>
<reference evidence="3 4" key="1">
    <citation type="journal article" date="2016" name="Fungal Biol.">
        <title>The genome of Xylona heveae provides a window into fungal endophytism.</title>
        <authorList>
            <person name="Gazis R."/>
            <person name="Kuo A."/>
            <person name="Riley R."/>
            <person name="LaButti K."/>
            <person name="Lipzen A."/>
            <person name="Lin J."/>
            <person name="Amirebrahimi M."/>
            <person name="Hesse C.N."/>
            <person name="Spatafora J.W."/>
            <person name="Henrissat B."/>
            <person name="Hainaut M."/>
            <person name="Grigoriev I.V."/>
            <person name="Hibbett D.S."/>
        </authorList>
    </citation>
    <scope>NUCLEOTIDE SEQUENCE [LARGE SCALE GENOMIC DNA]</scope>
    <source>
        <strain evidence="3 4">TC161</strain>
    </source>
</reference>